<dbReference type="GO" id="GO:0005737">
    <property type="term" value="C:cytoplasm"/>
    <property type="evidence" value="ECO:0007669"/>
    <property type="project" value="TreeGrafter"/>
</dbReference>
<dbReference type="SUPFAM" id="SSF53335">
    <property type="entry name" value="S-adenosyl-L-methionine-dependent methyltransferases"/>
    <property type="match status" value="1"/>
</dbReference>
<dbReference type="PANTHER" id="PTHR11579">
    <property type="entry name" value="PROTEIN-L-ISOASPARTATE O-METHYLTRANSFERASE"/>
    <property type="match status" value="1"/>
</dbReference>
<evidence type="ECO:0000313" key="8">
    <source>
        <dbReference type="Proteomes" id="UP000028826"/>
    </source>
</evidence>
<dbReference type="InterPro" id="IPR000682">
    <property type="entry name" value="PCMT"/>
</dbReference>
<evidence type="ECO:0000256" key="1">
    <source>
        <dbReference type="ARBA" id="ARBA00005369"/>
    </source>
</evidence>
<dbReference type="GO" id="GO:0004719">
    <property type="term" value="F:protein-L-isoaspartate (D-aspartate) O-methyltransferase activity"/>
    <property type="evidence" value="ECO:0007669"/>
    <property type="project" value="InterPro"/>
</dbReference>
<evidence type="ECO:0000256" key="5">
    <source>
        <dbReference type="ARBA" id="ARBA00022691"/>
    </source>
</evidence>
<dbReference type="GO" id="GO:0000179">
    <property type="term" value="F:rRNA (adenine-N6,N6-)-dimethyltransferase activity"/>
    <property type="evidence" value="ECO:0007669"/>
    <property type="project" value="InterPro"/>
</dbReference>
<dbReference type="Pfam" id="PF01135">
    <property type="entry name" value="PCMT"/>
    <property type="match status" value="1"/>
</dbReference>
<accession>A0A086YCR4</accession>
<dbReference type="InterPro" id="IPR020598">
    <property type="entry name" value="rRNA_Ade_methylase_Trfase_N"/>
</dbReference>
<sequence length="217" mass="23392">MSDFASRRTVMVDTQIRPADVTKYPIIDAMLSVPREVYVPAAVREAAYVGENVDIGRGRFLLEPRTLAKLLDALDIGKDDLVLDIGAGLGYSTAVIARLAEAVVGIEQDEEFAAEAQDLLAAESVDNAVVVKGDFAEGSPKHGPFDVIILEGAVEDVPEKILAQLKDGGRIGCLFMERALGVCRIGYKIDGEMTWRYAFNASAPVLPGFAAERGFVF</sequence>
<dbReference type="AlphaFoldDB" id="A0A086YCR4"/>
<dbReference type="Gene3D" id="3.40.50.150">
    <property type="entry name" value="Vaccinia Virus protein VP39"/>
    <property type="match status" value="1"/>
</dbReference>
<dbReference type="STRING" id="195105.CN97_06545"/>
<protein>
    <recommendedName>
        <fullName evidence="2">Protein-L-isoaspartate O-methyltransferase</fullName>
    </recommendedName>
    <alternativeName>
        <fullName evidence="6">Protein L-isoaspartyl methyltransferase</fullName>
    </alternativeName>
</protein>
<evidence type="ECO:0000313" key="7">
    <source>
        <dbReference type="EMBL" id="KFI32064.1"/>
    </source>
</evidence>
<dbReference type="PANTHER" id="PTHR11579:SF18">
    <property type="entry name" value="PROTEIN-L-ISOASPARTATE O-METHYLTRANSFERASE"/>
    <property type="match status" value="1"/>
</dbReference>
<evidence type="ECO:0000256" key="3">
    <source>
        <dbReference type="ARBA" id="ARBA00022603"/>
    </source>
</evidence>
<dbReference type="EMBL" id="JGYG01000001">
    <property type="protein sequence ID" value="KFI32064.1"/>
    <property type="molecule type" value="Genomic_DNA"/>
</dbReference>
<dbReference type="CDD" id="cd02440">
    <property type="entry name" value="AdoMet_MTases"/>
    <property type="match status" value="1"/>
</dbReference>
<comment type="similarity">
    <text evidence="1">Belongs to the methyltransferase superfamily. L-isoaspartyl/D-aspartyl protein methyltransferase family.</text>
</comment>
<dbReference type="eggNOG" id="COG2518">
    <property type="taxonomic scope" value="Bacteria"/>
</dbReference>
<name>A0A086YCR4_9RHOB</name>
<proteinExistence type="inferred from homology"/>
<evidence type="ECO:0000256" key="4">
    <source>
        <dbReference type="ARBA" id="ARBA00022679"/>
    </source>
</evidence>
<organism evidence="7 8">
    <name type="scientific">Haematobacter massiliensis</name>
    <dbReference type="NCBI Taxonomy" id="195105"/>
    <lineage>
        <taxon>Bacteria</taxon>
        <taxon>Pseudomonadati</taxon>
        <taxon>Pseudomonadota</taxon>
        <taxon>Alphaproteobacteria</taxon>
        <taxon>Rhodobacterales</taxon>
        <taxon>Paracoccaceae</taxon>
        <taxon>Haematobacter</taxon>
    </lineage>
</organism>
<keyword evidence="3 7" id="KW-0489">Methyltransferase</keyword>
<keyword evidence="4 7" id="KW-0808">Transferase</keyword>
<dbReference type="InterPro" id="IPR029063">
    <property type="entry name" value="SAM-dependent_MTases_sf"/>
</dbReference>
<dbReference type="SMART" id="SM00650">
    <property type="entry name" value="rADc"/>
    <property type="match status" value="1"/>
</dbReference>
<keyword evidence="5" id="KW-0949">S-adenosyl-L-methionine</keyword>
<comment type="caution">
    <text evidence="7">The sequence shown here is derived from an EMBL/GenBank/DDBJ whole genome shotgun (WGS) entry which is preliminary data.</text>
</comment>
<dbReference type="OrthoDB" id="9798496at2"/>
<evidence type="ECO:0000256" key="6">
    <source>
        <dbReference type="ARBA" id="ARBA00030757"/>
    </source>
</evidence>
<evidence type="ECO:0000256" key="2">
    <source>
        <dbReference type="ARBA" id="ARBA00013346"/>
    </source>
</evidence>
<dbReference type="Proteomes" id="UP000028826">
    <property type="component" value="Unassembled WGS sequence"/>
</dbReference>
<gene>
    <name evidence="7" type="ORF">CN97_06545</name>
</gene>
<reference evidence="7 8" key="1">
    <citation type="submission" date="2014-03" db="EMBL/GenBank/DDBJ databases">
        <title>Genome of Haematobacter massiliensis CCUG 47968.</title>
        <authorList>
            <person name="Wang D."/>
            <person name="Wang G."/>
        </authorList>
    </citation>
    <scope>NUCLEOTIDE SEQUENCE [LARGE SCALE GENOMIC DNA]</scope>
    <source>
        <strain evidence="7 8">CCUG 47968</strain>
    </source>
</reference>
<keyword evidence="8" id="KW-1185">Reference proteome</keyword>
<dbReference type="RefSeq" id="WP_035706391.1">
    <property type="nucleotide sequence ID" value="NZ_CAMIFG010000034.1"/>
</dbReference>